<dbReference type="AlphaFoldDB" id="A0A2R4G2P5"/>
<proteinExistence type="predicted"/>
<evidence type="ECO:0000256" key="1">
    <source>
        <dbReference type="SAM" id="MobiDB-lite"/>
    </source>
</evidence>
<gene>
    <name evidence="2" type="ORF">C8077_03835</name>
</gene>
<evidence type="ECO:0000313" key="2">
    <source>
        <dbReference type="EMBL" id="AVT45125.1"/>
    </source>
</evidence>
<protein>
    <submittedName>
        <fullName evidence="2">Uncharacterized protein</fullName>
    </submittedName>
</protein>
<sequence>MTWSNVGNLKGPKGDMGETSDGIPQGAVVLAYNASPTYKALQKSNEWVEYGNFTIRINNPTYDAAGNPTPNYSGMADRRLVLFAKA</sequence>
<dbReference type="EMBL" id="CP028341">
    <property type="protein sequence ID" value="AVT45125.1"/>
    <property type="molecule type" value="Genomic_DNA"/>
</dbReference>
<reference evidence="2 3" key="1">
    <citation type="submission" date="2018-03" db="EMBL/GenBank/DDBJ databases">
        <authorList>
            <person name="Keele B.F."/>
        </authorList>
    </citation>
    <scope>NUCLEOTIDE SEQUENCE [LARGE SCALE GENOMIC DNA]</scope>
    <source>
        <strain evidence="2 3">1-11</strain>
    </source>
</reference>
<accession>A0A2R4G2P5</accession>
<feature type="region of interest" description="Disordered" evidence="1">
    <location>
        <begin position="1"/>
        <end position="20"/>
    </location>
</feature>
<name>A0A2R4G2P5_BIFAD</name>
<evidence type="ECO:0000313" key="3">
    <source>
        <dbReference type="Proteomes" id="UP000241454"/>
    </source>
</evidence>
<dbReference type="Proteomes" id="UP000241454">
    <property type="component" value="Chromosome"/>
</dbReference>
<organism evidence="2 3">
    <name type="scientific">Bifidobacterium adolescentis</name>
    <dbReference type="NCBI Taxonomy" id="1680"/>
    <lineage>
        <taxon>Bacteria</taxon>
        <taxon>Bacillati</taxon>
        <taxon>Actinomycetota</taxon>
        <taxon>Actinomycetes</taxon>
        <taxon>Bifidobacteriales</taxon>
        <taxon>Bifidobacteriaceae</taxon>
        <taxon>Bifidobacterium</taxon>
    </lineage>
</organism>